<gene>
    <name evidence="2" type="ORF">ACRB68_47690</name>
</gene>
<reference evidence="2 3" key="1">
    <citation type="submission" date="2019-10" db="EMBL/GenBank/DDBJ databases">
        <title>Actinomadura rubteroloni sp. nov. and Actinomadura macrotermitis sp. nov., isolated from the gut of fungus growing-termite Macrotermes natalensis.</title>
        <authorList>
            <person name="Benndorf R."/>
            <person name="Martin K."/>
            <person name="Kuefner M."/>
            <person name="De Beer W."/>
            <person name="Kaster A.-K."/>
            <person name="Vollmers J."/>
            <person name="Poulsen M."/>
            <person name="Beemelmanns C."/>
        </authorList>
    </citation>
    <scope>NUCLEOTIDE SEQUENCE [LARGE SCALE GENOMIC DNA]</scope>
    <source>
        <strain evidence="2 3">RB68</strain>
    </source>
</reference>
<name>A0A7K0C1L2_9ACTN</name>
<keyword evidence="3" id="KW-1185">Reference proteome</keyword>
<dbReference type="OrthoDB" id="2479530at2"/>
<feature type="signal peptide" evidence="1">
    <location>
        <begin position="1"/>
        <end position="24"/>
    </location>
</feature>
<dbReference type="EMBL" id="WEGH01000003">
    <property type="protein sequence ID" value="MQY06674.1"/>
    <property type="molecule type" value="Genomic_DNA"/>
</dbReference>
<proteinExistence type="predicted"/>
<evidence type="ECO:0000313" key="2">
    <source>
        <dbReference type="EMBL" id="MQY06674.1"/>
    </source>
</evidence>
<evidence type="ECO:0000256" key="1">
    <source>
        <dbReference type="SAM" id="SignalP"/>
    </source>
</evidence>
<evidence type="ECO:0008006" key="4">
    <source>
        <dbReference type="Google" id="ProtNLM"/>
    </source>
</evidence>
<dbReference type="SUPFAM" id="SSF51556">
    <property type="entry name" value="Metallo-dependent hydrolases"/>
    <property type="match status" value="1"/>
</dbReference>
<feature type="chain" id="PRO_5029881109" description="Coagulation factor 5/8 type domain-containing protein" evidence="1">
    <location>
        <begin position="25"/>
        <end position="537"/>
    </location>
</feature>
<sequence>MSRRHPVVLAILLLSLLVAPAASGAAPPDADVGVDGAPFTGTDAQGRVRGYIDAHSHPMAYEAFGGRLMCGKPWDPDGPAAALRDCPDHEPNGVPAWYENFTRRGTPFGTHDTRGWPTFKDWPAYDSRTHQQTYYRWLERSWRAGQRVLVNDLVANRVLCDLYPLKKNSCDEMDTIRLEARRTRELQDYIDRQNGGPGRGWFRIVRGPAEARAVIKQGKLAVVLGIEASEPFGCKQVLGKPQCTAADIDRGLDEVRRLGVSSMFLCHKFDNALCGIRFDEGITGVLVNTGNAISSGRFWQADTCTGPQHDSTLSPVNDALAGPLRFLRPAGITLPVYPKAPHCNVNGLTALGEHMVRGMIKRGMIVEVDHMSVKAAGRTLDLLEQAHYSGVISSHSWMDAAYARRVYRLGGMVAPYASTAASFTEGWKAAKAQRDGRYLFGYGYGLDANGMGALPGRREGSAVRYPFTSPFDKKVTVRQLRTGERNWDLNTDGVAHYGLVPDWLKDATDIGGPALTEDLSLGAEAYLQMWQRASGVR</sequence>
<dbReference type="AlphaFoldDB" id="A0A7K0C1L2"/>
<dbReference type="InterPro" id="IPR032466">
    <property type="entry name" value="Metal_Hydrolase"/>
</dbReference>
<dbReference type="Proteomes" id="UP000487268">
    <property type="component" value="Unassembled WGS sequence"/>
</dbReference>
<keyword evidence="1" id="KW-0732">Signal</keyword>
<organism evidence="2 3">
    <name type="scientific">Actinomadura macrotermitis</name>
    <dbReference type="NCBI Taxonomy" id="2585200"/>
    <lineage>
        <taxon>Bacteria</taxon>
        <taxon>Bacillati</taxon>
        <taxon>Actinomycetota</taxon>
        <taxon>Actinomycetes</taxon>
        <taxon>Streptosporangiales</taxon>
        <taxon>Thermomonosporaceae</taxon>
        <taxon>Actinomadura</taxon>
    </lineage>
</organism>
<comment type="caution">
    <text evidence="2">The sequence shown here is derived from an EMBL/GenBank/DDBJ whole genome shotgun (WGS) entry which is preliminary data.</text>
</comment>
<dbReference type="RefSeq" id="WP_153536070.1">
    <property type="nucleotide sequence ID" value="NZ_WEGH01000003.1"/>
</dbReference>
<accession>A0A7K0C1L2</accession>
<evidence type="ECO:0000313" key="3">
    <source>
        <dbReference type="Proteomes" id="UP000487268"/>
    </source>
</evidence>
<dbReference type="Gene3D" id="3.20.20.140">
    <property type="entry name" value="Metal-dependent hydrolases"/>
    <property type="match status" value="1"/>
</dbReference>
<protein>
    <recommendedName>
        <fullName evidence="4">Coagulation factor 5/8 type domain-containing protein</fullName>
    </recommendedName>
</protein>